<evidence type="ECO:0000256" key="1">
    <source>
        <dbReference type="ARBA" id="ARBA00004141"/>
    </source>
</evidence>
<dbReference type="InterPro" id="IPR002524">
    <property type="entry name" value="Cation_efflux"/>
</dbReference>
<organism evidence="12 13">
    <name type="scientific">Granulosicoccus antarcticus IMCC3135</name>
    <dbReference type="NCBI Taxonomy" id="1192854"/>
    <lineage>
        <taxon>Bacteria</taxon>
        <taxon>Pseudomonadati</taxon>
        <taxon>Pseudomonadota</taxon>
        <taxon>Gammaproteobacteria</taxon>
        <taxon>Chromatiales</taxon>
        <taxon>Granulosicoccaceae</taxon>
        <taxon>Granulosicoccus</taxon>
    </lineage>
</organism>
<feature type="transmembrane region" description="Helical" evidence="9">
    <location>
        <begin position="123"/>
        <end position="140"/>
    </location>
</feature>
<comment type="similarity">
    <text evidence="2">Belongs to the cation diffusion facilitator (CDF) transporter (TC 2.A.4) family. FieF subfamily.</text>
</comment>
<dbReference type="RefSeq" id="WP_205737905.1">
    <property type="nucleotide sequence ID" value="NZ_CP018632.1"/>
</dbReference>
<dbReference type="Gene3D" id="3.30.70.1350">
    <property type="entry name" value="Cation efflux protein, cytoplasmic domain"/>
    <property type="match status" value="1"/>
</dbReference>
<dbReference type="FunFam" id="1.20.1510.10:FF:000006">
    <property type="entry name" value="Divalent cation efflux transporter"/>
    <property type="match status" value="1"/>
</dbReference>
<dbReference type="GO" id="GO:0016020">
    <property type="term" value="C:membrane"/>
    <property type="evidence" value="ECO:0007669"/>
    <property type="project" value="UniProtKB-SubCell"/>
</dbReference>
<dbReference type="GO" id="GO:0006829">
    <property type="term" value="P:zinc ion transport"/>
    <property type="evidence" value="ECO:0007669"/>
    <property type="project" value="UniProtKB-KW"/>
</dbReference>
<feature type="transmembrane region" description="Helical" evidence="9">
    <location>
        <begin position="192"/>
        <end position="209"/>
    </location>
</feature>
<proteinExistence type="inferred from homology"/>
<feature type="transmembrane region" description="Helical" evidence="9">
    <location>
        <begin position="48"/>
        <end position="69"/>
    </location>
</feature>
<feature type="domain" description="Cation efflux protein cytoplasmic" evidence="11">
    <location>
        <begin position="223"/>
        <end position="298"/>
    </location>
</feature>
<dbReference type="KEGG" id="gai:IMCC3135_04570"/>
<dbReference type="InterPro" id="IPR058533">
    <property type="entry name" value="Cation_efflux_TM"/>
</dbReference>
<keyword evidence="6" id="KW-0864">Zinc transport</keyword>
<comment type="subcellular location">
    <subcellularLocation>
        <location evidence="1">Membrane</location>
        <topology evidence="1">Multi-pass membrane protein</topology>
    </subcellularLocation>
</comment>
<dbReference type="EMBL" id="CP018632">
    <property type="protein sequence ID" value="ASJ71027.1"/>
    <property type="molecule type" value="Genomic_DNA"/>
</dbReference>
<keyword evidence="8 9" id="KW-0472">Membrane</keyword>
<dbReference type="InterPro" id="IPR027470">
    <property type="entry name" value="Cation_efflux_CTD"/>
</dbReference>
<evidence type="ECO:0000256" key="3">
    <source>
        <dbReference type="ARBA" id="ARBA00022448"/>
    </source>
</evidence>
<dbReference type="Pfam" id="PF01545">
    <property type="entry name" value="Cation_efflux"/>
    <property type="match status" value="1"/>
</dbReference>
<evidence type="ECO:0000256" key="7">
    <source>
        <dbReference type="ARBA" id="ARBA00022989"/>
    </source>
</evidence>
<feature type="transmembrane region" description="Helical" evidence="9">
    <location>
        <begin position="166"/>
        <end position="186"/>
    </location>
</feature>
<dbReference type="NCBIfam" id="TIGR01297">
    <property type="entry name" value="CDF"/>
    <property type="match status" value="1"/>
</dbReference>
<keyword evidence="5 9" id="KW-0812">Transmembrane</keyword>
<dbReference type="InterPro" id="IPR050291">
    <property type="entry name" value="CDF_Transporter"/>
</dbReference>
<dbReference type="GO" id="GO:0008324">
    <property type="term" value="F:monoatomic cation transmembrane transporter activity"/>
    <property type="evidence" value="ECO:0007669"/>
    <property type="project" value="InterPro"/>
</dbReference>
<protein>
    <submittedName>
        <fullName evidence="12">Ferrous-iron efflux pump FieF</fullName>
    </submittedName>
</protein>
<evidence type="ECO:0000256" key="8">
    <source>
        <dbReference type="ARBA" id="ARBA00023136"/>
    </source>
</evidence>
<dbReference type="PANTHER" id="PTHR43840:SF15">
    <property type="entry name" value="MITOCHONDRIAL METAL TRANSPORTER 1-RELATED"/>
    <property type="match status" value="1"/>
</dbReference>
<dbReference type="InterPro" id="IPR027469">
    <property type="entry name" value="Cation_efflux_TMD_sf"/>
</dbReference>
<evidence type="ECO:0000313" key="13">
    <source>
        <dbReference type="Proteomes" id="UP000250079"/>
    </source>
</evidence>
<evidence type="ECO:0000256" key="5">
    <source>
        <dbReference type="ARBA" id="ARBA00022692"/>
    </source>
</evidence>
<reference evidence="12 13" key="1">
    <citation type="submission" date="2016-12" db="EMBL/GenBank/DDBJ databases">
        <authorList>
            <person name="Song W.-J."/>
            <person name="Kurnit D.M."/>
        </authorList>
    </citation>
    <scope>NUCLEOTIDE SEQUENCE [LARGE SCALE GENOMIC DNA]</scope>
    <source>
        <strain evidence="12 13">IMCC3135</strain>
    </source>
</reference>
<keyword evidence="3" id="KW-0813">Transport</keyword>
<dbReference type="Proteomes" id="UP000250079">
    <property type="component" value="Chromosome"/>
</dbReference>
<evidence type="ECO:0000256" key="9">
    <source>
        <dbReference type="SAM" id="Phobius"/>
    </source>
</evidence>
<feature type="transmembrane region" description="Helical" evidence="9">
    <location>
        <begin position="21"/>
        <end position="42"/>
    </location>
</feature>
<name>A0A2Z2NTS2_9GAMM</name>
<dbReference type="InterPro" id="IPR036837">
    <property type="entry name" value="Cation_efflux_CTD_sf"/>
</dbReference>
<dbReference type="GO" id="GO:0006826">
    <property type="term" value="P:iron ion transport"/>
    <property type="evidence" value="ECO:0007669"/>
    <property type="project" value="UniProtKB-KW"/>
</dbReference>
<feature type="transmembrane region" description="Helical" evidence="9">
    <location>
        <begin position="90"/>
        <end position="111"/>
    </location>
</feature>
<keyword evidence="4" id="KW-0408">Iron</keyword>
<dbReference type="Gene3D" id="1.20.1510.10">
    <property type="entry name" value="Cation efflux protein transmembrane domain"/>
    <property type="match status" value="1"/>
</dbReference>
<keyword evidence="6" id="KW-0862">Zinc</keyword>
<dbReference type="PANTHER" id="PTHR43840">
    <property type="entry name" value="MITOCHONDRIAL METAL TRANSPORTER 1-RELATED"/>
    <property type="match status" value="1"/>
</dbReference>
<keyword evidence="4" id="KW-0410">Iron transport</keyword>
<evidence type="ECO:0000256" key="6">
    <source>
        <dbReference type="ARBA" id="ARBA00022906"/>
    </source>
</evidence>
<keyword evidence="6" id="KW-0406">Ion transport</keyword>
<evidence type="ECO:0000313" key="12">
    <source>
        <dbReference type="EMBL" id="ASJ71027.1"/>
    </source>
</evidence>
<keyword evidence="7 9" id="KW-1133">Transmembrane helix</keyword>
<keyword evidence="13" id="KW-1185">Reference proteome</keyword>
<evidence type="ECO:0000259" key="11">
    <source>
        <dbReference type="Pfam" id="PF16916"/>
    </source>
</evidence>
<gene>
    <name evidence="12" type="primary">fieF</name>
    <name evidence="12" type="ORF">IMCC3135_04570</name>
</gene>
<accession>A0A2Z2NTS2</accession>
<dbReference type="Pfam" id="PF16916">
    <property type="entry name" value="ZT_dimer"/>
    <property type="match status" value="1"/>
</dbReference>
<evidence type="ECO:0000256" key="2">
    <source>
        <dbReference type="ARBA" id="ARBA00010212"/>
    </source>
</evidence>
<feature type="domain" description="Cation efflux protein transmembrane" evidence="10">
    <location>
        <begin position="23"/>
        <end position="217"/>
    </location>
</feature>
<evidence type="ECO:0000256" key="4">
    <source>
        <dbReference type="ARBA" id="ARBA00022496"/>
    </source>
</evidence>
<dbReference type="SUPFAM" id="SSF160240">
    <property type="entry name" value="Cation efflux protein cytoplasmic domain-like"/>
    <property type="match status" value="1"/>
</dbReference>
<dbReference type="SUPFAM" id="SSF161111">
    <property type="entry name" value="Cation efflux protein transmembrane domain-like"/>
    <property type="match status" value="1"/>
</dbReference>
<dbReference type="AlphaFoldDB" id="A0A2Z2NTS2"/>
<evidence type="ECO:0000259" key="10">
    <source>
        <dbReference type="Pfam" id="PF01545"/>
    </source>
</evidence>
<sequence length="300" mass="32555">MNIPVQDTDNSAMVRKIALRTITAGLFLNFTLALIKGVAGVFGNSYALIADAIESMTDAFSSLLLFFGLQFAMRPADDNHPYGHGRAEALLTFVVVALLLGAASLIAVQSIEHIRTPHSPPAAWTLLVLGLVIAVKEYAFRHVSHQGDTTRSTTLKADAWHHRSDAITSLAAFIGIAIALVMGDGWEDADDWAALVAAAVIVINAYLIFRPALGELMDEQFHDDLIQDIRQIAVNHSGVIDTEKCFVRKCGVAHYVDLHLVINGDISVRKGHDIAHQVKTDLVTKLPALTDVLIHVEPSD</sequence>